<evidence type="ECO:0000313" key="2">
    <source>
        <dbReference type="Proteomes" id="UP000663828"/>
    </source>
</evidence>
<dbReference type="Proteomes" id="UP000663828">
    <property type="component" value="Unassembled WGS sequence"/>
</dbReference>
<dbReference type="AlphaFoldDB" id="A0A813SBD8"/>
<name>A0A813SBD8_ADIRI</name>
<dbReference type="EMBL" id="CAJNOR010000103">
    <property type="protein sequence ID" value="CAF0797995.1"/>
    <property type="molecule type" value="Genomic_DNA"/>
</dbReference>
<gene>
    <name evidence="1" type="ORF">XAT740_LOCUS2828</name>
</gene>
<keyword evidence="2" id="KW-1185">Reference proteome</keyword>
<protein>
    <submittedName>
        <fullName evidence="1">Uncharacterized protein</fullName>
    </submittedName>
</protein>
<organism evidence="1 2">
    <name type="scientific">Adineta ricciae</name>
    <name type="common">Rotifer</name>
    <dbReference type="NCBI Taxonomy" id="249248"/>
    <lineage>
        <taxon>Eukaryota</taxon>
        <taxon>Metazoa</taxon>
        <taxon>Spiralia</taxon>
        <taxon>Gnathifera</taxon>
        <taxon>Rotifera</taxon>
        <taxon>Eurotatoria</taxon>
        <taxon>Bdelloidea</taxon>
        <taxon>Adinetida</taxon>
        <taxon>Adinetidae</taxon>
        <taxon>Adineta</taxon>
    </lineage>
</organism>
<evidence type="ECO:0000313" key="1">
    <source>
        <dbReference type="EMBL" id="CAF0797995.1"/>
    </source>
</evidence>
<dbReference type="InterPro" id="IPR038765">
    <property type="entry name" value="Papain-like_cys_pep_sf"/>
</dbReference>
<reference evidence="1" key="1">
    <citation type="submission" date="2021-02" db="EMBL/GenBank/DDBJ databases">
        <authorList>
            <person name="Nowell W R."/>
        </authorList>
    </citation>
    <scope>NUCLEOTIDE SEQUENCE</scope>
</reference>
<accession>A0A813SBD8</accession>
<proteinExistence type="predicted"/>
<comment type="caution">
    <text evidence="1">The sequence shown here is derived from an EMBL/GenBank/DDBJ whole genome shotgun (WGS) entry which is preliminary data.</text>
</comment>
<sequence>MASKLAPIGFEKIYSNEMKVYIGFEQFEDEQQNSPTRVYPLDDTMPIPIHLPPNNSFPMNQVTSIPDNRRSHTAHTTNSHQLVKRTLLHPQLSTIYNEIVNEWSKIQWLTFTDSRTKTYLTLFSDSPEHVTIETAIQQYQPTSASTTLFSLPECLLIRTNSKTRAVFLPNSTLSIENLCDKDVDQQAFMYKLLAILCHSNETNSQIMFYKDLQFNCWYIYYDQCKATNSHSNLLSDEEQIQMDLFVQSTSDLNQIDLTKFSLSLSNLFNHPIVFVYLPEKHKEM</sequence>
<dbReference type="SUPFAM" id="SSF54001">
    <property type="entry name" value="Cysteine proteinases"/>
    <property type="match status" value="1"/>
</dbReference>